<dbReference type="Pfam" id="PF00248">
    <property type="entry name" value="Aldo_ket_red"/>
    <property type="match status" value="1"/>
</dbReference>
<dbReference type="AlphaFoldDB" id="A0A517LH58"/>
<dbReference type="EMBL" id="CP042196">
    <property type="protein sequence ID" value="QDS74959.1"/>
    <property type="molecule type" value="Genomic_DNA"/>
</dbReference>
<organism evidence="3 4">
    <name type="scientific">Venturia effusa</name>
    <dbReference type="NCBI Taxonomy" id="50376"/>
    <lineage>
        <taxon>Eukaryota</taxon>
        <taxon>Fungi</taxon>
        <taxon>Dikarya</taxon>
        <taxon>Ascomycota</taxon>
        <taxon>Pezizomycotina</taxon>
        <taxon>Dothideomycetes</taxon>
        <taxon>Pleosporomycetidae</taxon>
        <taxon>Venturiales</taxon>
        <taxon>Venturiaceae</taxon>
        <taxon>Venturia</taxon>
    </lineage>
</organism>
<dbReference type="InterPro" id="IPR023210">
    <property type="entry name" value="NADP_OxRdtase_dom"/>
</dbReference>
<proteinExistence type="predicted"/>
<dbReference type="Gene3D" id="3.20.20.100">
    <property type="entry name" value="NADP-dependent oxidoreductase domain"/>
    <property type="match status" value="1"/>
</dbReference>
<dbReference type="GO" id="GO:0016491">
    <property type="term" value="F:oxidoreductase activity"/>
    <property type="evidence" value="ECO:0007669"/>
    <property type="project" value="UniProtKB-KW"/>
</dbReference>
<evidence type="ECO:0000256" key="1">
    <source>
        <dbReference type="ARBA" id="ARBA00023002"/>
    </source>
</evidence>
<keyword evidence="1" id="KW-0560">Oxidoreductase</keyword>
<dbReference type="OrthoDB" id="1720422at2759"/>
<dbReference type="PANTHER" id="PTHR43364">
    <property type="entry name" value="NADH-SPECIFIC METHYLGLYOXAL REDUCTASE-RELATED"/>
    <property type="match status" value="1"/>
</dbReference>
<dbReference type="STRING" id="50376.A0A517LH58"/>
<feature type="domain" description="NADP-dependent oxidoreductase" evidence="2">
    <location>
        <begin position="4"/>
        <end position="283"/>
    </location>
</feature>
<evidence type="ECO:0000313" key="4">
    <source>
        <dbReference type="Proteomes" id="UP000316270"/>
    </source>
</evidence>
<accession>A0A517LH58</accession>
<protein>
    <recommendedName>
        <fullName evidence="2">NADP-dependent oxidoreductase domain-containing protein</fullName>
    </recommendedName>
</protein>
<keyword evidence="4" id="KW-1185">Reference proteome</keyword>
<dbReference type="InterPro" id="IPR036812">
    <property type="entry name" value="NAD(P)_OxRdtase_dom_sf"/>
</dbReference>
<dbReference type="CDD" id="cd19079">
    <property type="entry name" value="AKR_EcYajO-like"/>
    <property type="match status" value="1"/>
</dbReference>
<sequence length="313" mass="35196">MSFGSSEWQPWVLNEEDALPLLKHAYDRGINTWDTADVYSNGLSETIIAHAIEKYRIPRASLVLMTKVYFGVEEGGAQPSIGSMGINDGSLVNRVGLSRKHIFDAVEASVGRLGTYIDVLQVHRLDRSVPREEVMRALNDVVERGWMAAWEFQALQNVADKHGWHKFISMQNYYNLLYREEEREMIPYCKDTGVGLIPWSPLARGVLTRRTQKTLRSTTDKFLSSQILANQTPADDIIVSRVEEVARRHGISMANVATAWSLSKGCSPILGLNSRERIDEACRGVRLVGEGVLDEEDWAFLEEGYVCKGVTGY</sequence>
<dbReference type="Proteomes" id="UP000316270">
    <property type="component" value="Chromosome 12"/>
</dbReference>
<dbReference type="InterPro" id="IPR050523">
    <property type="entry name" value="AKR_Detox_Biosynth"/>
</dbReference>
<dbReference type="SUPFAM" id="SSF51430">
    <property type="entry name" value="NAD(P)-linked oxidoreductase"/>
    <property type="match status" value="1"/>
</dbReference>
<gene>
    <name evidence="3" type="ORF">FKW77_004821</name>
</gene>
<evidence type="ECO:0000313" key="3">
    <source>
        <dbReference type="EMBL" id="QDS74959.1"/>
    </source>
</evidence>
<reference evidence="3 4" key="1">
    <citation type="submission" date="2019-07" db="EMBL/GenBank/DDBJ databases">
        <title>Finished genome of Venturia effusa.</title>
        <authorList>
            <person name="Young C.A."/>
            <person name="Cox M.P."/>
            <person name="Ganley A.R.D."/>
            <person name="David W.J."/>
        </authorList>
    </citation>
    <scope>NUCLEOTIDE SEQUENCE [LARGE SCALE GENOMIC DNA]</scope>
    <source>
        <strain evidence="4">albino</strain>
    </source>
</reference>
<dbReference type="PANTHER" id="PTHR43364:SF15">
    <property type="entry name" value="ARYL-ALCOHOL DEHYDROGENASE AAD16-RELATED"/>
    <property type="match status" value="1"/>
</dbReference>
<name>A0A517LH58_9PEZI</name>
<evidence type="ECO:0000259" key="2">
    <source>
        <dbReference type="Pfam" id="PF00248"/>
    </source>
</evidence>